<dbReference type="PANTHER" id="PTHR30435">
    <property type="entry name" value="FLAGELLAR PROTEIN"/>
    <property type="match status" value="1"/>
</dbReference>
<accession>A0A6I6D975</accession>
<evidence type="ECO:0000259" key="8">
    <source>
        <dbReference type="Pfam" id="PF06429"/>
    </source>
</evidence>
<dbReference type="GO" id="GO:0071978">
    <property type="term" value="P:bacterial-type flagellum-dependent swarming motility"/>
    <property type="evidence" value="ECO:0007669"/>
    <property type="project" value="TreeGrafter"/>
</dbReference>
<dbReference type="InterPro" id="IPR001444">
    <property type="entry name" value="Flag_bb_rod_N"/>
</dbReference>
<dbReference type="InterPro" id="IPR020013">
    <property type="entry name" value="Flagellar_FlgE/F/G"/>
</dbReference>
<dbReference type="SUPFAM" id="SSF117143">
    <property type="entry name" value="Flagellar hook protein flgE"/>
    <property type="match status" value="1"/>
</dbReference>
<dbReference type="InterPro" id="IPR053967">
    <property type="entry name" value="LlgE_F_G-like_D1"/>
</dbReference>
<comment type="similarity">
    <text evidence="2 6">Belongs to the flagella basal body rod proteins family.</text>
</comment>
<keyword evidence="10" id="KW-0282">Flagellum</keyword>
<reference evidence="10 11" key="1">
    <citation type="submission" date="2019-11" db="EMBL/GenBank/DDBJ databases">
        <authorList>
            <person name="Zhang J."/>
            <person name="Sun C."/>
        </authorList>
    </citation>
    <scope>NUCLEOTIDE SEQUENCE [LARGE SCALE GENOMIC DNA]</scope>
    <source>
        <strain evidence="11">sp2</strain>
    </source>
</reference>
<organism evidence="10 11">
    <name type="scientific">Guyparkeria halophila</name>
    <dbReference type="NCBI Taxonomy" id="47960"/>
    <lineage>
        <taxon>Bacteria</taxon>
        <taxon>Pseudomonadati</taxon>
        <taxon>Pseudomonadota</taxon>
        <taxon>Gammaproteobacteria</taxon>
        <taxon>Chromatiales</taxon>
        <taxon>Thioalkalibacteraceae</taxon>
        <taxon>Guyparkeria</taxon>
    </lineage>
</organism>
<dbReference type="NCBIfam" id="TIGR02490">
    <property type="entry name" value="flgF"/>
    <property type="match status" value="1"/>
</dbReference>
<dbReference type="NCBIfam" id="TIGR03506">
    <property type="entry name" value="FlgEFG_subfam"/>
    <property type="match status" value="1"/>
</dbReference>
<comment type="subcellular location">
    <subcellularLocation>
        <location evidence="1 6">Bacterial flagellum basal body</location>
    </subcellularLocation>
</comment>
<evidence type="ECO:0000259" key="9">
    <source>
        <dbReference type="Pfam" id="PF22692"/>
    </source>
</evidence>
<proteinExistence type="inferred from homology"/>
<dbReference type="InterPro" id="IPR010930">
    <property type="entry name" value="Flg_bb/hook_C_dom"/>
</dbReference>
<name>A0A6I6D975_9GAMM</name>
<evidence type="ECO:0000256" key="4">
    <source>
        <dbReference type="ARBA" id="ARBA00038560"/>
    </source>
</evidence>
<evidence type="ECO:0000256" key="2">
    <source>
        <dbReference type="ARBA" id="ARBA00009677"/>
    </source>
</evidence>
<keyword evidence="10" id="KW-0969">Cilium</keyword>
<dbReference type="KEGG" id="ghl:GM160_03385"/>
<dbReference type="RefSeq" id="WP_136866630.1">
    <property type="nucleotide sequence ID" value="NZ_CP046415.1"/>
</dbReference>
<dbReference type="EMBL" id="CP046415">
    <property type="protein sequence ID" value="QGT78012.1"/>
    <property type="molecule type" value="Genomic_DNA"/>
</dbReference>
<feature type="domain" description="Flagellar basal body rod protein N-terminal" evidence="7">
    <location>
        <begin position="6"/>
        <end position="35"/>
    </location>
</feature>
<dbReference type="GO" id="GO:0030694">
    <property type="term" value="C:bacterial-type flagellum basal body, rod"/>
    <property type="evidence" value="ECO:0007669"/>
    <property type="project" value="UniProtKB-UniRule"/>
</dbReference>
<keyword evidence="3 6" id="KW-0975">Bacterial flagellum</keyword>
<dbReference type="AlphaFoldDB" id="A0A6I6D975"/>
<evidence type="ECO:0000256" key="3">
    <source>
        <dbReference type="ARBA" id="ARBA00023143"/>
    </source>
</evidence>
<evidence type="ECO:0000256" key="6">
    <source>
        <dbReference type="RuleBase" id="RU362116"/>
    </source>
</evidence>
<gene>
    <name evidence="10" type="primary">flgF</name>
    <name evidence="10" type="ORF">GM160_03385</name>
</gene>
<evidence type="ECO:0000259" key="7">
    <source>
        <dbReference type="Pfam" id="PF00460"/>
    </source>
</evidence>
<evidence type="ECO:0000313" key="11">
    <source>
        <dbReference type="Proteomes" id="UP000427716"/>
    </source>
</evidence>
<keyword evidence="10" id="KW-0966">Cell projection</keyword>
<feature type="domain" description="Flagellar basal-body/hook protein C-terminal" evidence="8">
    <location>
        <begin position="199"/>
        <end position="242"/>
    </location>
</feature>
<comment type="subunit">
    <text evidence="4 6">The basal body constitutes a major portion of the flagellar organelle and consists of five rings (E,L,P,S, and M) mounted on a central rod. The rod consists of about 26 subunits of FlgG in the distal portion, and FlgB, FlgC and FlgF are thought to build up the proximal portion of the rod with about 6 subunits each.</text>
</comment>
<evidence type="ECO:0000256" key="5">
    <source>
        <dbReference type="ARBA" id="ARBA00040228"/>
    </source>
</evidence>
<feature type="domain" description="Flagellar hook protein FlgE/F/G-like D1" evidence="9">
    <location>
        <begin position="81"/>
        <end position="145"/>
    </location>
</feature>
<dbReference type="Pfam" id="PF00460">
    <property type="entry name" value="Flg_bb_rod"/>
    <property type="match status" value="1"/>
</dbReference>
<keyword evidence="11" id="KW-1185">Reference proteome</keyword>
<protein>
    <recommendedName>
        <fullName evidence="5 6">Flagellar basal-body rod protein FlgF</fullName>
    </recommendedName>
</protein>
<sequence length="247" mass="25996">MDRLAYIAMSGASQTLRAQATNANNLANVNTQGFKADIDAFAALPVYGPGQASRAYTEAQGKGADFSPGPLMTTGRDLDIAVKGEGFIAVEAPDGRVAYTRRGDLHLTANGQLQTGQGDPVMGNEGPIAIPPAEKIDIHADGSISIIPVGGQTNAPAMVDRIRLVNPDQADLQKAPDGRFSLREGAEEPQADAAVQIASGVLEGSNVNAVEAMVNMIEYGRMFETQSRMIRTADENGEAADRLMRLG</sequence>
<dbReference type="InterPro" id="IPR037925">
    <property type="entry name" value="FlgE/F/G-like"/>
</dbReference>
<dbReference type="Proteomes" id="UP000427716">
    <property type="component" value="Chromosome"/>
</dbReference>
<dbReference type="NCBIfam" id="NF009280">
    <property type="entry name" value="PRK12640.1"/>
    <property type="match status" value="1"/>
</dbReference>
<dbReference type="PANTHER" id="PTHR30435:SF18">
    <property type="entry name" value="FLAGELLAR BASAL-BODY ROD PROTEIN FLGF"/>
    <property type="match status" value="1"/>
</dbReference>
<dbReference type="Pfam" id="PF06429">
    <property type="entry name" value="Flg_bbr_C"/>
    <property type="match status" value="1"/>
</dbReference>
<dbReference type="InterPro" id="IPR012836">
    <property type="entry name" value="FlgF"/>
</dbReference>
<evidence type="ECO:0000256" key="1">
    <source>
        <dbReference type="ARBA" id="ARBA00004117"/>
    </source>
</evidence>
<evidence type="ECO:0000313" key="10">
    <source>
        <dbReference type="EMBL" id="QGT78012.1"/>
    </source>
</evidence>
<dbReference type="Pfam" id="PF22692">
    <property type="entry name" value="LlgE_F_G_D1"/>
    <property type="match status" value="1"/>
</dbReference>